<evidence type="ECO:0000313" key="3">
    <source>
        <dbReference type="Proteomes" id="UP000006352"/>
    </source>
</evidence>
<feature type="transmembrane region" description="Helical" evidence="1">
    <location>
        <begin position="86"/>
        <end position="110"/>
    </location>
</feature>
<proteinExistence type="predicted"/>
<protein>
    <submittedName>
        <fullName evidence="2">Uncharacterized protein</fullName>
    </submittedName>
</protein>
<dbReference type="OrthoDB" id="5570013at2759"/>
<dbReference type="AlphaFoldDB" id="J4ICE4"/>
<reference evidence="2 3" key="1">
    <citation type="journal article" date="2012" name="Appl. Environ. Microbiol.">
        <title>Short-read sequencing for genomic analysis of the brown rot fungus Fibroporia radiculosa.</title>
        <authorList>
            <person name="Tang J.D."/>
            <person name="Perkins A.D."/>
            <person name="Sonstegard T.S."/>
            <person name="Schroeder S.G."/>
            <person name="Burgess S.C."/>
            <person name="Diehl S.V."/>
        </authorList>
    </citation>
    <scope>NUCLEOTIDE SEQUENCE [LARGE SCALE GENOMIC DNA]</scope>
    <source>
        <strain evidence="2 3">TFFH 294</strain>
    </source>
</reference>
<keyword evidence="1" id="KW-0472">Membrane</keyword>
<name>J4ICE4_9APHY</name>
<keyword evidence="3" id="KW-1185">Reference proteome</keyword>
<organism evidence="2 3">
    <name type="scientific">Fibroporia radiculosa</name>
    <dbReference type="NCBI Taxonomy" id="599839"/>
    <lineage>
        <taxon>Eukaryota</taxon>
        <taxon>Fungi</taxon>
        <taxon>Dikarya</taxon>
        <taxon>Basidiomycota</taxon>
        <taxon>Agaricomycotina</taxon>
        <taxon>Agaricomycetes</taxon>
        <taxon>Polyporales</taxon>
        <taxon>Fibroporiaceae</taxon>
        <taxon>Fibroporia</taxon>
    </lineage>
</organism>
<dbReference type="EMBL" id="HE797267">
    <property type="protein sequence ID" value="CCM06266.1"/>
    <property type="molecule type" value="Genomic_DNA"/>
</dbReference>
<evidence type="ECO:0000256" key="1">
    <source>
        <dbReference type="SAM" id="Phobius"/>
    </source>
</evidence>
<dbReference type="RefSeq" id="XP_012185549.1">
    <property type="nucleotide sequence ID" value="XM_012330159.1"/>
</dbReference>
<gene>
    <name evidence="2" type="ORF">FIBRA_08516</name>
</gene>
<keyword evidence="1" id="KW-0812">Transmembrane</keyword>
<keyword evidence="1" id="KW-1133">Transmembrane helix</keyword>
<dbReference type="InParanoid" id="J4ICE4"/>
<sequence>MTDVHTGNLEEYSAVQSLERVASVEQEQTNMENQAVDPVQPSRLLFFTDILLRLHLRQAIMLRQSEDEEDSETSGKRMLRWRRKHLLLGCIILTIVLLAAILPPIIVHAVRQKKRSRRPTMRVGNPYPRSCARSVPWYFGAETLPTPASFLGLTYRYTANATMSLSASADMLDLVTQEYWMNYAHGPVEFLVNDDRKYSGSRDVHVEFVAFMDDREDLRYGATLCHLHPAPKSDGAVLMMSYPRYGGGSSRRMGFLVKVIFPPLEGSPLHIKRFQTNMPRFIHNVGDLCDCLFFEHIALRTIDNPVHVQASNLAFHPCCCYQHISVLVQSLKGGTLQIITSNGFIKGSVDAVSSVSLQTQNAPIEVDVRVAMSDVGKRGVTSIQTTNAYVISMLHISANVSLLAQGEDTAFTTTVRTTNAALDVTFPEIPPDSLLDMHASTTNAPAIVHMPKTFKGYFNLMSSNWH</sequence>
<dbReference type="HOGENOM" id="CLU_545165_0_0_1"/>
<dbReference type="Proteomes" id="UP000006352">
    <property type="component" value="Unassembled WGS sequence"/>
</dbReference>
<accession>J4ICE4</accession>
<dbReference type="GeneID" id="24101166"/>
<evidence type="ECO:0000313" key="2">
    <source>
        <dbReference type="EMBL" id="CCM06266.1"/>
    </source>
</evidence>